<dbReference type="Gene3D" id="3.40.50.2000">
    <property type="entry name" value="Glycogen Phosphorylase B"/>
    <property type="match status" value="2"/>
</dbReference>
<evidence type="ECO:0000313" key="2">
    <source>
        <dbReference type="EMBL" id="MBP1858154.1"/>
    </source>
</evidence>
<sequence>MEKTVLVVTDAWHPQVNGVVRTLDELARSVKEQGITINFLTPERFATFPLPFYSDIRLALPTRRQVGNEIDALAPDYIHIATEGPLGLVARGICLRRQLPFTTSYHTRFPEFVSARLPIPEDWSYWWLRQFHNSGNGMMVATASLGTEMAARGFHNIKRWTRGVDTVLFDPARRQTLPLPRPIFLNVGRVAVEKNLPAFLDLDLPGSKVVVGDGPDLAMLRQRYPDVHFLGRRMGTELAAIYASADVFVFPSRVDTFGNVILEALASGCPVAAFPVTAPNDILGDGGGVLSSDLRQAALDALSLSREDARQKALTFSWSECARQFLSNLAGVPRSAFAGRSGRQRLRSTA</sequence>
<dbReference type="Proteomes" id="UP000823786">
    <property type="component" value="Unassembled WGS sequence"/>
</dbReference>
<dbReference type="RefSeq" id="WP_209850252.1">
    <property type="nucleotide sequence ID" value="NZ_JAGGJV010000002.1"/>
</dbReference>
<dbReference type="InterPro" id="IPR050194">
    <property type="entry name" value="Glycosyltransferase_grp1"/>
</dbReference>
<evidence type="ECO:0000313" key="3">
    <source>
        <dbReference type="Proteomes" id="UP000823786"/>
    </source>
</evidence>
<evidence type="ECO:0000259" key="1">
    <source>
        <dbReference type="Pfam" id="PF13439"/>
    </source>
</evidence>
<proteinExistence type="predicted"/>
<protein>
    <submittedName>
        <fullName evidence="2">Glycosyltransferase involved in cell wall biosynthesis</fullName>
    </submittedName>
</protein>
<dbReference type="Pfam" id="PF13692">
    <property type="entry name" value="Glyco_trans_1_4"/>
    <property type="match status" value="1"/>
</dbReference>
<dbReference type="EMBL" id="JAGGJV010000002">
    <property type="protein sequence ID" value="MBP1858154.1"/>
    <property type="molecule type" value="Genomic_DNA"/>
</dbReference>
<name>A0ABS4EJN1_9HYPH</name>
<dbReference type="InterPro" id="IPR028098">
    <property type="entry name" value="Glyco_trans_4-like_N"/>
</dbReference>
<feature type="domain" description="Glycosyltransferase subfamily 4-like N-terminal" evidence="1">
    <location>
        <begin position="16"/>
        <end position="166"/>
    </location>
</feature>
<reference evidence="2 3" key="1">
    <citation type="submission" date="2021-03" db="EMBL/GenBank/DDBJ databases">
        <title>Genomic Encyclopedia of Type Strains, Phase IV (KMG-IV): sequencing the most valuable type-strain genomes for metagenomic binning, comparative biology and taxonomic classification.</title>
        <authorList>
            <person name="Goeker M."/>
        </authorList>
    </citation>
    <scope>NUCLEOTIDE SEQUENCE [LARGE SCALE GENOMIC DNA]</scope>
    <source>
        <strain evidence="2 3">DSM 26427</strain>
    </source>
</reference>
<organism evidence="2 3">
    <name type="scientific">Rhizobium herbae</name>
    <dbReference type="NCBI Taxonomy" id="508661"/>
    <lineage>
        <taxon>Bacteria</taxon>
        <taxon>Pseudomonadati</taxon>
        <taxon>Pseudomonadota</taxon>
        <taxon>Alphaproteobacteria</taxon>
        <taxon>Hyphomicrobiales</taxon>
        <taxon>Rhizobiaceae</taxon>
        <taxon>Rhizobium/Agrobacterium group</taxon>
        <taxon>Rhizobium</taxon>
    </lineage>
</organism>
<dbReference type="PANTHER" id="PTHR45947">
    <property type="entry name" value="SULFOQUINOVOSYL TRANSFERASE SQD2"/>
    <property type="match status" value="1"/>
</dbReference>
<dbReference type="PANTHER" id="PTHR45947:SF3">
    <property type="entry name" value="SULFOQUINOVOSYL TRANSFERASE SQD2"/>
    <property type="match status" value="1"/>
</dbReference>
<dbReference type="CDD" id="cd03814">
    <property type="entry name" value="GT4-like"/>
    <property type="match status" value="1"/>
</dbReference>
<gene>
    <name evidence="2" type="ORF">J2Z75_001650</name>
</gene>
<accession>A0ABS4EJN1</accession>
<comment type="caution">
    <text evidence="2">The sequence shown here is derived from an EMBL/GenBank/DDBJ whole genome shotgun (WGS) entry which is preliminary data.</text>
</comment>
<dbReference type="SUPFAM" id="SSF53756">
    <property type="entry name" value="UDP-Glycosyltransferase/glycogen phosphorylase"/>
    <property type="match status" value="1"/>
</dbReference>
<keyword evidence="3" id="KW-1185">Reference proteome</keyword>
<dbReference type="Pfam" id="PF13439">
    <property type="entry name" value="Glyco_transf_4"/>
    <property type="match status" value="1"/>
</dbReference>